<comment type="caution">
    <text evidence="2">The sequence shown here is derived from an EMBL/GenBank/DDBJ whole genome shotgun (WGS) entry which is preliminary data.</text>
</comment>
<reference evidence="2 3" key="1">
    <citation type="submission" date="2016-07" db="EMBL/GenBank/DDBJ databases">
        <title>Pervasive Adenine N6-methylation of Active Genes in Fungi.</title>
        <authorList>
            <consortium name="DOE Joint Genome Institute"/>
            <person name="Mondo S.J."/>
            <person name="Dannebaum R.O."/>
            <person name="Kuo R.C."/>
            <person name="Labutti K."/>
            <person name="Haridas S."/>
            <person name="Kuo A."/>
            <person name="Salamov A."/>
            <person name="Ahrendt S.R."/>
            <person name="Lipzen A."/>
            <person name="Sullivan W."/>
            <person name="Andreopoulos W.B."/>
            <person name="Clum A."/>
            <person name="Lindquist E."/>
            <person name="Daum C."/>
            <person name="Ramamoorthy G.K."/>
            <person name="Gryganskyi A."/>
            <person name="Culley D."/>
            <person name="Magnuson J.K."/>
            <person name="James T.Y."/>
            <person name="O'Malley M.A."/>
            <person name="Stajich J.E."/>
            <person name="Spatafora J.W."/>
            <person name="Visel A."/>
            <person name="Grigoriev I.V."/>
        </authorList>
    </citation>
    <scope>NUCLEOTIDE SEQUENCE [LARGE SCALE GENOMIC DNA]</scope>
    <source>
        <strain evidence="2 3">NRRL 1336</strain>
    </source>
</reference>
<keyword evidence="1" id="KW-0812">Transmembrane</keyword>
<accession>A0A1X2HXE8</accession>
<keyword evidence="1" id="KW-1133">Transmembrane helix</keyword>
<dbReference type="EMBL" id="MCGE01000051">
    <property type="protein sequence ID" value="ORZ04342.1"/>
    <property type="molecule type" value="Genomic_DNA"/>
</dbReference>
<dbReference type="Proteomes" id="UP000193560">
    <property type="component" value="Unassembled WGS sequence"/>
</dbReference>
<keyword evidence="3" id="KW-1185">Reference proteome</keyword>
<dbReference type="OrthoDB" id="2414043at2759"/>
<name>A0A1X2HXE8_9FUNG</name>
<evidence type="ECO:0000256" key="1">
    <source>
        <dbReference type="SAM" id="Phobius"/>
    </source>
</evidence>
<feature type="transmembrane region" description="Helical" evidence="1">
    <location>
        <begin position="78"/>
        <end position="98"/>
    </location>
</feature>
<gene>
    <name evidence="2" type="ORF">BCR42DRAFT_457194</name>
</gene>
<organism evidence="2 3">
    <name type="scientific">Absidia repens</name>
    <dbReference type="NCBI Taxonomy" id="90262"/>
    <lineage>
        <taxon>Eukaryota</taxon>
        <taxon>Fungi</taxon>
        <taxon>Fungi incertae sedis</taxon>
        <taxon>Mucoromycota</taxon>
        <taxon>Mucoromycotina</taxon>
        <taxon>Mucoromycetes</taxon>
        <taxon>Mucorales</taxon>
        <taxon>Cunninghamellaceae</taxon>
        <taxon>Absidia</taxon>
    </lineage>
</organism>
<feature type="transmembrane region" description="Helical" evidence="1">
    <location>
        <begin position="52"/>
        <end position="72"/>
    </location>
</feature>
<keyword evidence="1" id="KW-0472">Membrane</keyword>
<sequence length="216" mass="25100">MKTVTFKLLNKKFDDQYTFDLQGYLTFQQFCASMKILNRSIKKASLPRHQSFWVSLLWMIWVASACLCYIVYMQELPLWTILVLPLPLFVLTFGFVYYHHRRVLKFERTVLETCNVLNDAESAANGIEYQLLKNNQTYQSFSLLSSWNVLFGSQSTYKLALQLDEGDHQRYSKEFVSVPLYPAMVAVALPDDEKSSDIYTPFIPSQDEKRNSALLA</sequence>
<evidence type="ECO:0000313" key="3">
    <source>
        <dbReference type="Proteomes" id="UP000193560"/>
    </source>
</evidence>
<proteinExistence type="predicted"/>
<protein>
    <submittedName>
        <fullName evidence="2">Uncharacterized protein</fullName>
    </submittedName>
</protein>
<evidence type="ECO:0000313" key="2">
    <source>
        <dbReference type="EMBL" id="ORZ04342.1"/>
    </source>
</evidence>
<dbReference type="AlphaFoldDB" id="A0A1X2HXE8"/>